<comment type="caution">
    <text evidence="1">The sequence shown here is derived from an EMBL/GenBank/DDBJ whole genome shotgun (WGS) entry which is preliminary data.</text>
</comment>
<gene>
    <name evidence="1" type="ORF">CU103_29655</name>
</gene>
<protein>
    <submittedName>
        <fullName evidence="1">Uncharacterized protein</fullName>
    </submittedName>
</protein>
<proteinExistence type="predicted"/>
<reference evidence="2" key="1">
    <citation type="submission" date="2017-11" db="EMBL/GenBank/DDBJ databases">
        <authorList>
            <person name="Kuznetsova I."/>
            <person name="Sazanova A."/>
            <person name="Chirak E."/>
            <person name="Safronova V."/>
            <person name="Willems A."/>
        </authorList>
    </citation>
    <scope>NUCLEOTIDE SEQUENCE [LARGE SCALE GENOMIC DNA]</scope>
    <source>
        <strain evidence="2">CCBAU 03422</strain>
    </source>
</reference>
<accession>A0A2P7AQE1</accession>
<dbReference type="EMBL" id="PGGM01000022">
    <property type="protein sequence ID" value="PSH56435.1"/>
    <property type="molecule type" value="Genomic_DNA"/>
</dbReference>
<evidence type="ECO:0000313" key="2">
    <source>
        <dbReference type="Proteomes" id="UP000241764"/>
    </source>
</evidence>
<evidence type="ECO:0000313" key="1">
    <source>
        <dbReference type="EMBL" id="PSH56435.1"/>
    </source>
</evidence>
<dbReference type="Proteomes" id="UP000241764">
    <property type="component" value="Unassembled WGS sequence"/>
</dbReference>
<name>A0A2P7AQE1_9HYPH</name>
<dbReference type="AlphaFoldDB" id="A0A2P7AQE1"/>
<sequence>MPIREMPPLFGKTIIAIYWVPGLPMAVRSMADACVLPQSTISPRPALAYDVCDLRTIFQGTRFEISKKFWLSRRVKANTLVATCACPVQCFVRTYQHIPLLLGGY</sequence>
<organism evidence="1 2">
    <name type="scientific">Phyllobacterium sophorae</name>
    <dbReference type="NCBI Taxonomy" id="1520277"/>
    <lineage>
        <taxon>Bacteria</taxon>
        <taxon>Pseudomonadati</taxon>
        <taxon>Pseudomonadota</taxon>
        <taxon>Alphaproteobacteria</taxon>
        <taxon>Hyphomicrobiales</taxon>
        <taxon>Phyllobacteriaceae</taxon>
        <taxon>Phyllobacterium</taxon>
    </lineage>
</organism>
<keyword evidence="2" id="KW-1185">Reference proteome</keyword>